<dbReference type="RefSeq" id="WP_182996696.1">
    <property type="nucleotide sequence ID" value="NZ_JABEQJ010000006.1"/>
</dbReference>
<name>A0A7W4IBI5_9PROT</name>
<dbReference type="Pfam" id="PF11011">
    <property type="entry name" value="DUF2849"/>
    <property type="match status" value="1"/>
</dbReference>
<evidence type="ECO:0000313" key="2">
    <source>
        <dbReference type="Proteomes" id="UP000589085"/>
    </source>
</evidence>
<dbReference type="AlphaFoldDB" id="A0A7W4IBI5"/>
<dbReference type="EMBL" id="JABEQJ010000006">
    <property type="protein sequence ID" value="MBB2159835.1"/>
    <property type="molecule type" value="Genomic_DNA"/>
</dbReference>
<proteinExistence type="predicted"/>
<protein>
    <submittedName>
        <fullName evidence="1">DUF2849 domain-containing protein</fullName>
    </submittedName>
</protein>
<evidence type="ECO:0000313" key="1">
    <source>
        <dbReference type="EMBL" id="MBB2159835.1"/>
    </source>
</evidence>
<reference evidence="1 2" key="1">
    <citation type="submission" date="2020-04" db="EMBL/GenBank/DDBJ databases">
        <title>Description of novel Gluconacetobacter.</title>
        <authorList>
            <person name="Sombolestani A."/>
        </authorList>
    </citation>
    <scope>NUCLEOTIDE SEQUENCE [LARGE SCALE GENOMIC DNA]</scope>
    <source>
        <strain evidence="1 2">LMG 19747</strain>
    </source>
</reference>
<accession>A0A7W4IBI5</accession>
<sequence>MSDVRNNRREAGGSSVITANRLLDGRIVWQVGEAAWSTLIDDARIIPNTQIEAAIAQATARQQEDGLVGVYGVQIESDDATPTPVTVRERIRAFGPTVHPDFTPAAELEAHA</sequence>
<dbReference type="InterPro" id="IPR021270">
    <property type="entry name" value="DUF2849"/>
</dbReference>
<dbReference type="Proteomes" id="UP000589085">
    <property type="component" value="Unassembled WGS sequence"/>
</dbReference>
<gene>
    <name evidence="1" type="ORF">HLH48_06550</name>
</gene>
<comment type="caution">
    <text evidence="1">The sequence shown here is derived from an EMBL/GenBank/DDBJ whole genome shotgun (WGS) entry which is preliminary data.</text>
</comment>
<organism evidence="1 2">
    <name type="scientific">Gluconacetobacter sacchari</name>
    <dbReference type="NCBI Taxonomy" id="92759"/>
    <lineage>
        <taxon>Bacteria</taxon>
        <taxon>Pseudomonadati</taxon>
        <taxon>Pseudomonadota</taxon>
        <taxon>Alphaproteobacteria</taxon>
        <taxon>Acetobacterales</taxon>
        <taxon>Acetobacteraceae</taxon>
        <taxon>Gluconacetobacter</taxon>
    </lineage>
</organism>